<dbReference type="Gene3D" id="3.30.60.30">
    <property type="match status" value="1"/>
</dbReference>
<dbReference type="SUPFAM" id="SSF103473">
    <property type="entry name" value="MFS general substrate transporter"/>
    <property type="match status" value="1"/>
</dbReference>
<keyword evidence="6 8" id="KW-0472">Membrane</keyword>
<dbReference type="OMA" id="TAIAGEC"/>
<dbReference type="PANTHER" id="PTHR11388:SF76">
    <property type="entry name" value="SOLUTE CARRIER ORGANIC ANION TRANSPORTER FAMILY MEMBER"/>
    <property type="match status" value="1"/>
</dbReference>
<dbReference type="Pfam" id="PF03137">
    <property type="entry name" value="OATP"/>
    <property type="match status" value="1"/>
</dbReference>
<dbReference type="VEuPathDB" id="VectorBase:CSON007814"/>
<evidence type="ECO:0000256" key="8">
    <source>
        <dbReference type="RuleBase" id="RU362056"/>
    </source>
</evidence>
<feature type="transmembrane region" description="Helical" evidence="8">
    <location>
        <begin position="58"/>
        <end position="76"/>
    </location>
</feature>
<protein>
    <recommendedName>
        <fullName evidence="8">Solute carrier organic anion transporter family member</fullName>
    </recommendedName>
</protein>
<dbReference type="NCBIfam" id="TIGR00805">
    <property type="entry name" value="oat"/>
    <property type="match status" value="1"/>
</dbReference>
<feature type="transmembrane region" description="Helical" evidence="8">
    <location>
        <begin position="387"/>
        <end position="411"/>
    </location>
</feature>
<dbReference type="GO" id="GO:0016323">
    <property type="term" value="C:basolateral plasma membrane"/>
    <property type="evidence" value="ECO:0007669"/>
    <property type="project" value="TreeGrafter"/>
</dbReference>
<dbReference type="Pfam" id="PF07648">
    <property type="entry name" value="Kazal_2"/>
    <property type="match status" value="1"/>
</dbReference>
<gene>
    <name evidence="10" type="primary">CSON007814</name>
</gene>
<sequence>MISFFLVLNEMDLDEARNKMSENQENDLKLSLVDHIPNESDTKCGFSSLQRLASKKTFILLQSIISAVVAASHAYTTGTISTMEKRFKIPSKYSGFIMTGHHISMMICSIVVNYIAAKGHRPRWMAFAIYLQVVYCFMMVLPHFMYGPGEDALSFDSQHDNINKTFSNTKRSNLCEIDGNNNGCQSTDIDNFTPLVIFFIANFISGLAPINSLGTTYVDDNIKKSKVPYYLSFKYFLSMFGPTIGFALSSWVLKIYIDPTIEPSIKSSDPRWLGAYWIGWIILGFLCLITGFFIGLFPKTLPRAAVRRRQLIERVLAGKAKSSLLTPPEKPSIQDICATLKRLFTNKVFMFNNMAAVFYIFGYLPYWKFQTKYIEIQYLLSPSTASLVTGTVSFVFSAFGILISGLLIAILKPRAQSLALWNIFASILSIFGVISYALNGCVANDNLQIMENSLISDCNQACGCDYVKYSPICGLNGKTYISPCHAGCQSSTDLGDDSGKIVYNNCLCIDRNETFAESIFNSEWEKFNTSSVNAIKGVCPVDCMPQFYMFLIVMCINKLLGGTEASANFLIGIRAVEERDKTVSLAVSSTIASLCSLIPSPIVFGMIIDSTCVLWGKTCTSKGNCWLYDAGYLRYSMNFIAAGFVFLGTCFDVGTWYFSKNVQVFDSNEEKRDEINENKDNIELSPIKCNEQ</sequence>
<evidence type="ECO:0000256" key="3">
    <source>
        <dbReference type="ARBA" id="ARBA00022475"/>
    </source>
</evidence>
<feature type="transmembrane region" description="Helical" evidence="8">
    <location>
        <begin position="639"/>
        <end position="658"/>
    </location>
</feature>
<feature type="transmembrane region" description="Helical" evidence="8">
    <location>
        <begin position="277"/>
        <end position="298"/>
    </location>
</feature>
<comment type="similarity">
    <text evidence="2 8">Belongs to the organo anion transporter (TC 2.A.60) family.</text>
</comment>
<organism evidence="10">
    <name type="scientific">Culicoides sonorensis</name>
    <name type="common">Biting midge</name>
    <dbReference type="NCBI Taxonomy" id="179676"/>
    <lineage>
        <taxon>Eukaryota</taxon>
        <taxon>Metazoa</taxon>
        <taxon>Ecdysozoa</taxon>
        <taxon>Arthropoda</taxon>
        <taxon>Hexapoda</taxon>
        <taxon>Insecta</taxon>
        <taxon>Pterygota</taxon>
        <taxon>Neoptera</taxon>
        <taxon>Endopterygota</taxon>
        <taxon>Diptera</taxon>
        <taxon>Nematocera</taxon>
        <taxon>Chironomoidea</taxon>
        <taxon>Ceratopogonidae</taxon>
        <taxon>Ceratopogoninae</taxon>
        <taxon>Culicoides</taxon>
        <taxon>Monoculicoides</taxon>
    </lineage>
</organism>
<keyword evidence="3" id="KW-1003">Cell membrane</keyword>
<comment type="subcellular location">
    <subcellularLocation>
        <location evidence="1 8">Cell membrane</location>
        <topology evidence="1 8">Multi-pass membrane protein</topology>
    </subcellularLocation>
</comment>
<accession>A0A336MXG1</accession>
<evidence type="ECO:0000256" key="6">
    <source>
        <dbReference type="ARBA" id="ARBA00023136"/>
    </source>
</evidence>
<dbReference type="SUPFAM" id="SSF100895">
    <property type="entry name" value="Kazal-type serine protease inhibitors"/>
    <property type="match status" value="1"/>
</dbReference>
<feature type="transmembrane region" description="Helical" evidence="8">
    <location>
        <begin position="418"/>
        <end position="438"/>
    </location>
</feature>
<keyword evidence="7" id="KW-1015">Disulfide bond</keyword>
<dbReference type="GO" id="GO:0043252">
    <property type="term" value="P:sodium-independent organic anion transport"/>
    <property type="evidence" value="ECO:0007669"/>
    <property type="project" value="TreeGrafter"/>
</dbReference>
<dbReference type="GO" id="GO:0015347">
    <property type="term" value="F:sodium-independent organic anion transmembrane transporter activity"/>
    <property type="evidence" value="ECO:0007669"/>
    <property type="project" value="TreeGrafter"/>
</dbReference>
<dbReference type="GO" id="GO:0006811">
    <property type="term" value="P:monoatomic ion transport"/>
    <property type="evidence" value="ECO:0007669"/>
    <property type="project" value="UniProtKB-KW"/>
</dbReference>
<keyword evidence="5 8" id="KW-1133">Transmembrane helix</keyword>
<dbReference type="InterPro" id="IPR036259">
    <property type="entry name" value="MFS_trans_sf"/>
</dbReference>
<evidence type="ECO:0000256" key="5">
    <source>
        <dbReference type="ARBA" id="ARBA00022989"/>
    </source>
</evidence>
<feature type="transmembrane region" description="Helical" evidence="8">
    <location>
        <begin position="124"/>
        <end position="146"/>
    </location>
</feature>
<dbReference type="PANTHER" id="PTHR11388">
    <property type="entry name" value="ORGANIC ANION TRANSPORTER"/>
    <property type="match status" value="1"/>
</dbReference>
<evidence type="ECO:0000256" key="2">
    <source>
        <dbReference type="ARBA" id="ARBA00009657"/>
    </source>
</evidence>
<keyword evidence="8" id="KW-0813">Transport</keyword>
<evidence type="ECO:0000256" key="4">
    <source>
        <dbReference type="ARBA" id="ARBA00022692"/>
    </source>
</evidence>
<feature type="transmembrane region" description="Helical" evidence="8">
    <location>
        <begin position="96"/>
        <end position="117"/>
    </location>
</feature>
<feature type="transmembrane region" description="Helical" evidence="8">
    <location>
        <begin position="348"/>
        <end position="367"/>
    </location>
</feature>
<dbReference type="InterPro" id="IPR036058">
    <property type="entry name" value="Kazal_dom_sf"/>
</dbReference>
<feature type="domain" description="Kazal-like" evidence="9">
    <location>
        <begin position="452"/>
        <end position="507"/>
    </location>
</feature>
<feature type="transmembrane region" description="Helical" evidence="8">
    <location>
        <begin position="235"/>
        <end position="257"/>
    </location>
</feature>
<dbReference type="InterPro" id="IPR004156">
    <property type="entry name" value="OATP"/>
</dbReference>
<proteinExistence type="inferred from homology"/>
<feature type="transmembrane region" description="Helical" evidence="8">
    <location>
        <begin position="583"/>
        <end position="608"/>
    </location>
</feature>
<evidence type="ECO:0000256" key="1">
    <source>
        <dbReference type="ARBA" id="ARBA00004651"/>
    </source>
</evidence>
<evidence type="ECO:0000259" key="9">
    <source>
        <dbReference type="PROSITE" id="PS51465"/>
    </source>
</evidence>
<dbReference type="PROSITE" id="PS51465">
    <property type="entry name" value="KAZAL_2"/>
    <property type="match status" value="1"/>
</dbReference>
<name>A0A336MXG1_CULSO</name>
<feature type="transmembrane region" description="Helical" evidence="8">
    <location>
        <begin position="195"/>
        <end position="214"/>
    </location>
</feature>
<evidence type="ECO:0000256" key="7">
    <source>
        <dbReference type="ARBA" id="ARBA00023157"/>
    </source>
</evidence>
<keyword evidence="8" id="KW-0406">Ion transport</keyword>
<evidence type="ECO:0000313" key="10">
    <source>
        <dbReference type="EMBL" id="SSX34321.1"/>
    </source>
</evidence>
<dbReference type="InterPro" id="IPR002350">
    <property type="entry name" value="Kazal_dom"/>
</dbReference>
<dbReference type="AlphaFoldDB" id="A0A336MXG1"/>
<dbReference type="EMBL" id="UFQT01002941">
    <property type="protein sequence ID" value="SSX34321.1"/>
    <property type="molecule type" value="Genomic_DNA"/>
</dbReference>
<dbReference type="Gene3D" id="1.20.1250.20">
    <property type="entry name" value="MFS general substrate transporter like domains"/>
    <property type="match status" value="1"/>
</dbReference>
<reference evidence="10" key="1">
    <citation type="submission" date="2018-07" db="EMBL/GenBank/DDBJ databases">
        <authorList>
            <person name="Quirk P.G."/>
            <person name="Krulwich T.A."/>
        </authorList>
    </citation>
    <scope>NUCLEOTIDE SEQUENCE</scope>
</reference>
<feature type="transmembrane region" description="Helical" evidence="8">
    <location>
        <begin position="547"/>
        <end position="571"/>
    </location>
</feature>
<keyword evidence="4 8" id="KW-0812">Transmembrane</keyword>
<dbReference type="CDD" id="cd17336">
    <property type="entry name" value="MFS_SLCO_OATP"/>
    <property type="match status" value="1"/>
</dbReference>